<dbReference type="Pfam" id="PF09099">
    <property type="entry name" value="Qn_am_d_aIII"/>
    <property type="match status" value="1"/>
</dbReference>
<organism evidence="2">
    <name type="scientific">marine sediment metagenome</name>
    <dbReference type="NCBI Taxonomy" id="412755"/>
    <lineage>
        <taxon>unclassified sequences</taxon>
        <taxon>metagenomes</taxon>
        <taxon>ecological metagenomes</taxon>
    </lineage>
</organism>
<name>X1PAB0_9ZZZZ</name>
<evidence type="ECO:0000313" key="2">
    <source>
        <dbReference type="EMBL" id="GAI53247.1"/>
    </source>
</evidence>
<reference evidence="2" key="1">
    <citation type="journal article" date="2014" name="Front. Microbiol.">
        <title>High frequency of phylogenetically diverse reductive dehalogenase-homologous genes in deep subseafloor sedimentary metagenomes.</title>
        <authorList>
            <person name="Kawai M."/>
            <person name="Futagami T."/>
            <person name="Toyoda A."/>
            <person name="Takaki Y."/>
            <person name="Nishi S."/>
            <person name="Hori S."/>
            <person name="Arai W."/>
            <person name="Tsubouchi T."/>
            <person name="Morono Y."/>
            <person name="Uchiyama I."/>
            <person name="Ito T."/>
            <person name="Fujiyama A."/>
            <person name="Inagaki F."/>
            <person name="Takami H."/>
        </authorList>
    </citation>
    <scope>NUCLEOTIDE SEQUENCE</scope>
    <source>
        <strain evidence="2">Expedition CK06-06</strain>
    </source>
</reference>
<sequence length="139" mass="13544">MAAGGSNSITVTIDTTGLAEGSYSAEIVIASNDPDEASTTVPVTLQVSPAEPPTVTSVSPDSGEQGATLEVTIGGTNFTGATAVSFGTGITVNSFTVVSATQITASISISATATLGLRDVSVTTPGGTGTLTDGFTVVV</sequence>
<proteinExistence type="predicted"/>
<protein>
    <recommendedName>
        <fullName evidence="1">Quinohemoprotein amine dehydrogenase alpha subunit domain-containing protein</fullName>
    </recommendedName>
</protein>
<evidence type="ECO:0000259" key="1">
    <source>
        <dbReference type="Pfam" id="PF09099"/>
    </source>
</evidence>
<gene>
    <name evidence="2" type="ORF">S06H3_54747</name>
</gene>
<dbReference type="InterPro" id="IPR013783">
    <property type="entry name" value="Ig-like_fold"/>
</dbReference>
<dbReference type="EMBL" id="BARV01035049">
    <property type="protein sequence ID" value="GAI53247.1"/>
    <property type="molecule type" value="Genomic_DNA"/>
</dbReference>
<dbReference type="AlphaFoldDB" id="X1PAB0"/>
<dbReference type="SUPFAM" id="SSF81296">
    <property type="entry name" value="E set domains"/>
    <property type="match status" value="1"/>
</dbReference>
<feature type="domain" description="Quinohemoprotein amine dehydrogenase alpha subunit" evidence="1">
    <location>
        <begin position="53"/>
        <end position="122"/>
    </location>
</feature>
<dbReference type="InterPro" id="IPR014756">
    <property type="entry name" value="Ig_E-set"/>
</dbReference>
<dbReference type="InterPro" id="IPR015183">
    <property type="entry name" value="QH-AmDH_asu_dom_III"/>
</dbReference>
<accession>X1PAB0</accession>
<feature type="non-terminal residue" evidence="2">
    <location>
        <position position="139"/>
    </location>
</feature>
<dbReference type="Gene3D" id="2.60.40.10">
    <property type="entry name" value="Immunoglobulins"/>
    <property type="match status" value="2"/>
</dbReference>
<comment type="caution">
    <text evidence="2">The sequence shown here is derived from an EMBL/GenBank/DDBJ whole genome shotgun (WGS) entry which is preliminary data.</text>
</comment>